<sequence>MNVIVAVKQYITKMIDDAGPGMKVLLMDKETTGIVSMVYAQSEILQKEVFLFERVDTQARETMKHLKAICFVRPTKENIEALKKELKIPKYGSYYIYFSNAILKNYVKQLAESDDQEVVKEVHEFYADFFAISPHVFSLNIVGCAKGKNWFGDRQDRVTDGLIAVLLSLRKKPIIRYQTASSMCKRLAESVMLKMGQESGLFEFRQSDISPLLLIVDRSDDPVTPLLNQWTYQAMVHELLSIKNNRIDLSKVPGISRELKEVVLSAEHDDVYLDNMYKNFGEIGINIKQLMNEFQKNAKSNQKLDSVADMKAFVENYPQFRKMSGTVSKHVTVVSELSRLVGEHCLLELSELEQDMSAKSDHSMHLQAIKKLLANPKVRDIDAVRLVLLYILRYEKTQGNDAGGLRNDLKKRGVSDTMCKIVYNMVEYAGATVRTSDIFGQNKNALSMTKKFMKGLKGVENIYTQHKPLLHETLDNLIKGKLPDRLFPYLGKDTFRDRPQDVVVFMVGGATYEEALTVYELNRANPGVRIILGGTSIHNTESFLEEIKESTMITDTMTSSTSVAYSKSSRYEV</sequence>
<dbReference type="PANTHER" id="PTHR11679">
    <property type="entry name" value="VESICLE PROTEIN SORTING-ASSOCIATED"/>
    <property type="match status" value="1"/>
</dbReference>
<keyword evidence="4" id="KW-0653">Protein transport</keyword>
<dbReference type="SUPFAM" id="SSF56815">
    <property type="entry name" value="Sec1/munc18-like (SM) proteins"/>
    <property type="match status" value="1"/>
</dbReference>
<accession>A0A7M5VEC2</accession>
<dbReference type="OrthoDB" id="10266265at2759"/>
<name>A0A7M5VEC2_9CNID</name>
<dbReference type="FunFam" id="3.90.830.10:FF:000002">
    <property type="entry name" value="Vacuolar protein sorting-associated protein 45"/>
    <property type="match status" value="1"/>
</dbReference>
<evidence type="ECO:0000256" key="3">
    <source>
        <dbReference type="ARBA" id="ARBA00022448"/>
    </source>
</evidence>
<dbReference type="Gene3D" id="1.25.40.60">
    <property type="match status" value="1"/>
</dbReference>
<protein>
    <recommendedName>
        <fullName evidence="6">Vacuolar protein sorting-associated protein 45</fullName>
    </recommendedName>
</protein>
<dbReference type="InterPro" id="IPR027482">
    <property type="entry name" value="Sec1-like_dom2"/>
</dbReference>
<dbReference type="Proteomes" id="UP000594262">
    <property type="component" value="Unplaced"/>
</dbReference>
<proteinExistence type="inferred from homology"/>
<dbReference type="Gene3D" id="3.40.50.1910">
    <property type="match status" value="1"/>
</dbReference>
<evidence type="ECO:0000256" key="5">
    <source>
        <dbReference type="ARBA" id="ARBA00023136"/>
    </source>
</evidence>
<evidence type="ECO:0000256" key="4">
    <source>
        <dbReference type="ARBA" id="ARBA00022927"/>
    </source>
</evidence>
<dbReference type="AlphaFoldDB" id="A0A7M5VEC2"/>
<dbReference type="Gene3D" id="3.90.830.10">
    <property type="entry name" value="Syntaxin Binding Protein 1, Chain A, domain 2"/>
    <property type="match status" value="1"/>
</dbReference>
<dbReference type="GO" id="GO:0031410">
    <property type="term" value="C:cytoplasmic vesicle"/>
    <property type="evidence" value="ECO:0007669"/>
    <property type="project" value="UniProtKB-ARBA"/>
</dbReference>
<dbReference type="Pfam" id="PF00995">
    <property type="entry name" value="Sec1"/>
    <property type="match status" value="1"/>
</dbReference>
<dbReference type="Gene3D" id="3.40.50.2060">
    <property type="match status" value="1"/>
</dbReference>
<evidence type="ECO:0000256" key="6">
    <source>
        <dbReference type="ARBA" id="ARBA00073001"/>
    </source>
</evidence>
<dbReference type="InterPro" id="IPR043154">
    <property type="entry name" value="Sec-1-like_dom1"/>
</dbReference>
<dbReference type="InterPro" id="IPR043127">
    <property type="entry name" value="Sec-1-like_dom3a"/>
</dbReference>
<dbReference type="InterPro" id="IPR001619">
    <property type="entry name" value="Sec1-like"/>
</dbReference>
<dbReference type="PIRSF" id="PIRSF005715">
    <property type="entry name" value="VPS45_Sec1"/>
    <property type="match status" value="1"/>
</dbReference>
<reference evidence="7" key="1">
    <citation type="submission" date="2021-01" db="UniProtKB">
        <authorList>
            <consortium name="EnsemblMetazoa"/>
        </authorList>
    </citation>
    <scope>IDENTIFICATION</scope>
</reference>
<dbReference type="GO" id="GO:0016192">
    <property type="term" value="P:vesicle-mediated transport"/>
    <property type="evidence" value="ECO:0007669"/>
    <property type="project" value="InterPro"/>
</dbReference>
<dbReference type="EnsemblMetazoa" id="CLYHEMT009603.1">
    <property type="protein sequence ID" value="CLYHEMP009603.1"/>
    <property type="gene ID" value="CLYHEMG009603"/>
</dbReference>
<keyword evidence="3" id="KW-0813">Transport</keyword>
<keyword evidence="8" id="KW-1185">Reference proteome</keyword>
<dbReference type="RefSeq" id="XP_066931296.1">
    <property type="nucleotide sequence ID" value="XM_067075195.1"/>
</dbReference>
<keyword evidence="5" id="KW-0472">Membrane</keyword>
<dbReference type="GeneID" id="136819033"/>
<organism evidence="7 8">
    <name type="scientific">Clytia hemisphaerica</name>
    <dbReference type="NCBI Taxonomy" id="252671"/>
    <lineage>
        <taxon>Eukaryota</taxon>
        <taxon>Metazoa</taxon>
        <taxon>Cnidaria</taxon>
        <taxon>Hydrozoa</taxon>
        <taxon>Hydroidolina</taxon>
        <taxon>Leptothecata</taxon>
        <taxon>Obeliida</taxon>
        <taxon>Clytiidae</taxon>
        <taxon>Clytia</taxon>
    </lineage>
</organism>
<evidence type="ECO:0000313" key="8">
    <source>
        <dbReference type="Proteomes" id="UP000594262"/>
    </source>
</evidence>
<dbReference type="GO" id="GO:0012505">
    <property type="term" value="C:endomembrane system"/>
    <property type="evidence" value="ECO:0007669"/>
    <property type="project" value="UniProtKB-SubCell"/>
</dbReference>
<dbReference type="InterPro" id="IPR036045">
    <property type="entry name" value="Sec1-like_sf"/>
</dbReference>
<evidence type="ECO:0000256" key="1">
    <source>
        <dbReference type="ARBA" id="ARBA00004184"/>
    </source>
</evidence>
<comment type="subcellular location">
    <subcellularLocation>
        <location evidence="1">Endomembrane system</location>
        <topology evidence="1">Peripheral membrane protein</topology>
    </subcellularLocation>
</comment>
<comment type="similarity">
    <text evidence="2">Belongs to the STXBP/unc-18/SEC1 family.</text>
</comment>
<dbReference type="FunFam" id="3.40.50.2060:FF:000003">
    <property type="entry name" value="vacuolar protein sorting-associated protein 45 isoform X1"/>
    <property type="match status" value="1"/>
</dbReference>
<evidence type="ECO:0000313" key="7">
    <source>
        <dbReference type="EnsemblMetazoa" id="CLYHEMP009603.1"/>
    </source>
</evidence>
<evidence type="ECO:0000256" key="2">
    <source>
        <dbReference type="ARBA" id="ARBA00009884"/>
    </source>
</evidence>
<dbReference type="GO" id="GO:0015031">
    <property type="term" value="P:protein transport"/>
    <property type="evidence" value="ECO:0007669"/>
    <property type="project" value="UniProtKB-KW"/>
</dbReference>